<evidence type="ECO:0000313" key="2">
    <source>
        <dbReference type="Proteomes" id="UP000676409"/>
    </source>
</evidence>
<gene>
    <name evidence="1" type="ORF">KCG34_12305</name>
</gene>
<reference evidence="1" key="1">
    <citation type="submission" date="2021-04" db="EMBL/GenBank/DDBJ databases">
        <title>The complete genome sequence of Caulobacter sp. S6.</title>
        <authorList>
            <person name="Tang Y."/>
            <person name="Ouyang W."/>
            <person name="Liu Q."/>
            <person name="Huang B."/>
            <person name="Guo Z."/>
            <person name="Lei P."/>
        </authorList>
    </citation>
    <scope>NUCLEOTIDE SEQUENCE</scope>
    <source>
        <strain evidence="1">S6</strain>
    </source>
</reference>
<dbReference type="AlphaFoldDB" id="A0A975IWZ2"/>
<accession>A0A975IWZ2</accession>
<protein>
    <submittedName>
        <fullName evidence="1">Uncharacterized protein</fullName>
    </submittedName>
</protein>
<dbReference type="KEGG" id="caul:KCG34_12305"/>
<dbReference type="Proteomes" id="UP000676409">
    <property type="component" value="Chromosome"/>
</dbReference>
<proteinExistence type="predicted"/>
<evidence type="ECO:0000313" key="1">
    <source>
        <dbReference type="EMBL" id="QUD90587.1"/>
    </source>
</evidence>
<name>A0A975IWZ2_9CAUL</name>
<organism evidence="1 2">
    <name type="scientific">Phenylobacterium montanum</name>
    <dbReference type="NCBI Taxonomy" id="2823693"/>
    <lineage>
        <taxon>Bacteria</taxon>
        <taxon>Pseudomonadati</taxon>
        <taxon>Pseudomonadota</taxon>
        <taxon>Alphaproteobacteria</taxon>
        <taxon>Caulobacterales</taxon>
        <taxon>Caulobacteraceae</taxon>
        <taxon>Phenylobacterium</taxon>
    </lineage>
</organism>
<sequence>MSESNIYIDQALHGYVGGHRLVASSVTLHDADARMMLVLSDASTTRFSDGSRGVLTGYPLHHGSKYVLARTWPAPELPRPGCVWTHSLLIGFADLATITNAASLLALFRRPTAQAAGYDVPLSPVGLTDAPDALHSSRAPALLNALYLDPTSKIELPASQDEADEALILAIWMQQWPRLRRSFRFCSMVVADRSSPTEPFDLQIAMPLSPGKRPTIPGARVVSDEPLDPRLMSAAEDLHQPNGLRAFLRLAGGDVPRGRAAMSSLCQLYEALDRADRGEVSYGVALDAFEALGAKQARAARKIVADHAVANINTIDDRTFEFILNAAIEADSEMESTTATTVGEALWRRSPLEFARALGEPTRLGDLAASAIRNLPAAILAVGVEGHPALAEPVSLARPDVLKKPEFWRNRSVDVGAILEYFDVQDPGVPAAIVTAGRADAAWSVLRRFGAPDIISIVDEAYSAGQPVDIWPWLRCVASDPTKLEGSLGSGTLSRPIVVGLAACLRPDDVPNDYGDDPWAIAARAKGSVPPTDELFFSAFLMARALGRRSRSRADLFQMTFDRVHVGLADGTMPLSGWQVIEPMLPWPMPWGAWDRCARIREAVTASFVDNSLDPAVFGWLTQSEPAFEDMAWIASRSRSGRIFLNRVRKVIQEGTDPLVHAKVKFLKKLV</sequence>
<dbReference type="RefSeq" id="WP_211940637.1">
    <property type="nucleotide sequence ID" value="NZ_CP073078.1"/>
</dbReference>
<keyword evidence="2" id="KW-1185">Reference proteome</keyword>
<dbReference type="EMBL" id="CP073078">
    <property type="protein sequence ID" value="QUD90587.1"/>
    <property type="molecule type" value="Genomic_DNA"/>
</dbReference>
<dbReference type="Pfam" id="PF20012">
    <property type="entry name" value="GAP1-N1"/>
    <property type="match status" value="1"/>
</dbReference>